<keyword evidence="4" id="KW-0934">Plastid</keyword>
<evidence type="ECO:0000313" key="5">
    <source>
        <dbReference type="EMBL" id="AAT79764.1"/>
    </source>
</evidence>
<keyword evidence="5" id="KW-0150">Chloroplast</keyword>
<dbReference type="InterPro" id="IPR007570">
    <property type="entry name" value="Uncharacterised_Ycf23"/>
</dbReference>
<dbReference type="GeneID" id="2944139"/>
<reference evidence="5" key="1">
    <citation type="journal article" date="2004" name="J. Mol. Evol.">
        <title>Comparative analysis of the complete plastid genome sequence of the red alga Gracilaria tenuistipitata var. liui provides insights into the evolution of rhodoplasts and their relationship to other plastids.</title>
        <authorList>
            <person name="Hagopian J."/>
            <person name="Reis M."/>
            <person name="Kitajima J."/>
            <person name="Bhattacharya D."/>
            <person name="Oliveira M."/>
        </authorList>
    </citation>
    <scope>NUCLEOTIDE SEQUENCE [LARGE SCALE GENOMIC DNA]</scope>
</reference>
<evidence type="ECO:0000256" key="2">
    <source>
        <dbReference type="ARBA" id="ARBA00009664"/>
    </source>
</evidence>
<proteinExistence type="inferred from homology"/>
<protein>
    <recommendedName>
        <fullName evidence="3">Uncharacterized protein ycf23</fullName>
    </recommendedName>
</protein>
<evidence type="ECO:0000256" key="3">
    <source>
        <dbReference type="ARBA" id="ARBA00021523"/>
    </source>
</evidence>
<dbReference type="EMBL" id="AY673996">
    <property type="protein sequence ID" value="AAT79764.1"/>
    <property type="molecule type" value="Genomic_DNA"/>
</dbReference>
<evidence type="ECO:0000256" key="4">
    <source>
        <dbReference type="ARBA" id="ARBA00022640"/>
    </source>
</evidence>
<evidence type="ECO:0000256" key="1">
    <source>
        <dbReference type="ARBA" id="ARBA00004474"/>
    </source>
</evidence>
<geneLocation type="chloroplast" evidence="5"/>
<dbReference type="AlphaFoldDB" id="Q6B8M1"/>
<organism evidence="5">
    <name type="scientific">Gracilaria tenuistipitata var. liui</name>
    <name type="common">Red alga</name>
    <dbReference type="NCBI Taxonomy" id="285951"/>
    <lineage>
        <taxon>Eukaryota</taxon>
        <taxon>Rhodophyta</taxon>
        <taxon>Florideophyceae</taxon>
        <taxon>Rhodymeniophycidae</taxon>
        <taxon>Gracilariales</taxon>
        <taxon>Gracilariaceae</taxon>
        <taxon>Gracilaria</taxon>
        <taxon>Gracilaria tenuistipitata</taxon>
    </lineage>
</organism>
<comment type="similarity">
    <text evidence="2">Belongs to the ycf23 family.</text>
</comment>
<dbReference type="Pfam" id="PF04481">
    <property type="entry name" value="DUF561"/>
    <property type="match status" value="1"/>
</dbReference>
<dbReference type="SUPFAM" id="SSF51395">
    <property type="entry name" value="FMN-linked oxidoreductases"/>
    <property type="match status" value="1"/>
</dbReference>
<comment type="subcellular location">
    <subcellularLocation>
        <location evidence="1">Plastid</location>
    </subcellularLocation>
</comment>
<dbReference type="PANTHER" id="PTHR36895:SF1">
    <property type="entry name" value="YCF23 PROTEIN"/>
    <property type="match status" value="1"/>
</dbReference>
<accession>Q6B8M1</accession>
<dbReference type="GO" id="GO:0009536">
    <property type="term" value="C:plastid"/>
    <property type="evidence" value="ECO:0007669"/>
    <property type="project" value="UniProtKB-SubCell"/>
</dbReference>
<sequence>MSIMKSLLPLELQQNISGQKAVKIITGLNNFSLHSIIRIIKAAELGQASYIDIAANAEILSIVKSITNFPVCVSSIEPLELADCAMKGADIVELGNFDVFYNKKVSFSFEQILNLARETKDLIPDTPICVTIPHTLLLSQQINLAILLKKIGISIIQTEGYSTKKNISQYIQVSSIVSSINSASSAISSTYAMSQYSDIPIITASGINCLSAPAALSYGASIVGIGSVLSNYSSITDMSTYIYEIVSSMKSSFKASIISPHLFNIRDIYAMTYAVI</sequence>
<dbReference type="PANTHER" id="PTHR36895">
    <property type="match status" value="1"/>
</dbReference>
<dbReference type="RefSeq" id="YP_063689.1">
    <property type="nucleotide sequence ID" value="NC_006137.1"/>
</dbReference>
<name>Q6B8M1_GRATL</name>
<gene>
    <name evidence="5" type="primary">ycf23</name>
    <name evidence="5" type="ordered locus">Grc000183</name>
</gene>